<dbReference type="OrthoDB" id="155383at2"/>
<gene>
    <name evidence="8" type="primary">bamB_1</name>
    <name evidence="8" type="ORF">ACRB68_74120</name>
</gene>
<evidence type="ECO:0000313" key="9">
    <source>
        <dbReference type="Proteomes" id="UP000487268"/>
    </source>
</evidence>
<dbReference type="SMR" id="A0A7K0C780"/>
<keyword evidence="9" id="KW-1185">Reference proteome</keyword>
<dbReference type="Proteomes" id="UP000487268">
    <property type="component" value="Unassembled WGS sequence"/>
</dbReference>
<dbReference type="InterPro" id="IPR018391">
    <property type="entry name" value="PQQ_b-propeller_rpt"/>
</dbReference>
<dbReference type="Gene3D" id="3.30.200.20">
    <property type="entry name" value="Phosphorylase Kinase, domain 1"/>
    <property type="match status" value="1"/>
</dbReference>
<dbReference type="SMART" id="SM00564">
    <property type="entry name" value="PQQ"/>
    <property type="match status" value="5"/>
</dbReference>
<dbReference type="InterPro" id="IPR017441">
    <property type="entry name" value="Protein_kinase_ATP_BS"/>
</dbReference>
<sequence>MAPLEADDPAEIGGYQLVGRLGAGGMGQVFLGRSPAGLLVAIKVIHERYTGDPQFRARFRREVTTARAVSGAFTAPVIDADPEARSPWLVTTFLPGRPLNEVVEEHGPLPPQAVRSLGAGLAEALISIHRAGIVHRDLKPHNVMLTPDGPKVIDFGIAHAADISAITRAGAVVGSPGYMSPEQATGRETGPAGDVFSLGAVLAFAATGSGPFGRARMEVMIYRVVHERPRLDGIGDPGFRSLIEACLAKDPAGRPTPQQLLEWFGTAPQGVSWLPDAMARDIAEHAARKHGKGRRIGRRAFLAAAATTAGVPLGIAAATGGAIWIRKRFDTVPDGKLIARFPAGGTVTAAPAVAAGRLLVATGQGVLVAHDLQRKRELWRYAAGAPLSTSPVIADDTAYIVGDNGVLHAVGMDGQARWKRDLGRKAVPVAAAGQVYVVANGRLLALAGGEVRWSAALPSPGDPVLAGGRVCVPAGGAIRLLHSGTGRAIGEIAQPYADGLTGYGDLLYGGRFAQGELWSYDLAQRKPRWSYRTSPDEKEQHFQGRPAIAAPDRLYLGDEKGSLTALDGAGSPRWRFWTGGAIASAPAAAAKLAYAASADGHLYAIDDASGEARWRYPASPVAPVASGGVVYAVRGSSVHVLKGAL</sequence>
<protein>
    <submittedName>
        <fullName evidence="8">Outer membrane protein assembly factor BamB</fullName>
    </submittedName>
</protein>
<keyword evidence="3" id="KW-0418">Kinase</keyword>
<evidence type="ECO:0000256" key="6">
    <source>
        <dbReference type="SAM" id="Phobius"/>
    </source>
</evidence>
<keyword evidence="4 5" id="KW-0067">ATP-binding</keyword>
<feature type="transmembrane region" description="Helical" evidence="6">
    <location>
        <begin position="300"/>
        <end position="325"/>
    </location>
</feature>
<dbReference type="Gene3D" id="2.130.10.10">
    <property type="entry name" value="YVTN repeat-like/Quinoprotein amine dehydrogenase"/>
    <property type="match status" value="2"/>
</dbReference>
<comment type="caution">
    <text evidence="8">The sequence shown here is derived from an EMBL/GenBank/DDBJ whole genome shotgun (WGS) entry which is preliminary data.</text>
</comment>
<dbReference type="SUPFAM" id="SSF50998">
    <property type="entry name" value="Quinoprotein alcohol dehydrogenase-like"/>
    <property type="match status" value="2"/>
</dbReference>
<name>A0A7K0C780_9ACTN</name>
<dbReference type="AlphaFoldDB" id="A0A7K0C780"/>
<dbReference type="InterPro" id="IPR015943">
    <property type="entry name" value="WD40/YVTN_repeat-like_dom_sf"/>
</dbReference>
<dbReference type="InterPro" id="IPR011009">
    <property type="entry name" value="Kinase-like_dom_sf"/>
</dbReference>
<dbReference type="InterPro" id="IPR008271">
    <property type="entry name" value="Ser/Thr_kinase_AS"/>
</dbReference>
<dbReference type="PANTHER" id="PTHR43289:SF34">
    <property type="entry name" value="SERINE_THREONINE-PROTEIN KINASE YBDM-RELATED"/>
    <property type="match status" value="1"/>
</dbReference>
<accession>A0A7K0C780</accession>
<proteinExistence type="predicted"/>
<dbReference type="Pfam" id="PF00069">
    <property type="entry name" value="Pkinase"/>
    <property type="match status" value="1"/>
</dbReference>
<dbReference type="GO" id="GO:0004674">
    <property type="term" value="F:protein serine/threonine kinase activity"/>
    <property type="evidence" value="ECO:0007669"/>
    <property type="project" value="TreeGrafter"/>
</dbReference>
<dbReference type="RefSeq" id="WP_153541129.1">
    <property type="nucleotide sequence ID" value="NZ_WEGH01000006.1"/>
</dbReference>
<dbReference type="EMBL" id="WEGH01000006">
    <property type="protein sequence ID" value="MQY09293.1"/>
    <property type="molecule type" value="Genomic_DNA"/>
</dbReference>
<organism evidence="8 9">
    <name type="scientific">Actinomadura macrotermitis</name>
    <dbReference type="NCBI Taxonomy" id="2585200"/>
    <lineage>
        <taxon>Bacteria</taxon>
        <taxon>Bacillati</taxon>
        <taxon>Actinomycetota</taxon>
        <taxon>Actinomycetes</taxon>
        <taxon>Streptosporangiales</taxon>
        <taxon>Thermomonosporaceae</taxon>
        <taxon>Actinomadura</taxon>
    </lineage>
</organism>
<dbReference type="Pfam" id="PF13360">
    <property type="entry name" value="PQQ_2"/>
    <property type="match status" value="1"/>
</dbReference>
<dbReference type="InterPro" id="IPR011047">
    <property type="entry name" value="Quinoprotein_ADH-like_sf"/>
</dbReference>
<keyword evidence="6" id="KW-1133">Transmembrane helix</keyword>
<dbReference type="CDD" id="cd14014">
    <property type="entry name" value="STKc_PknB_like"/>
    <property type="match status" value="1"/>
</dbReference>
<dbReference type="InterPro" id="IPR000719">
    <property type="entry name" value="Prot_kinase_dom"/>
</dbReference>
<evidence type="ECO:0000256" key="4">
    <source>
        <dbReference type="ARBA" id="ARBA00022840"/>
    </source>
</evidence>
<dbReference type="InterPro" id="IPR002372">
    <property type="entry name" value="PQQ_rpt_dom"/>
</dbReference>
<feature type="domain" description="Protein kinase" evidence="7">
    <location>
        <begin position="15"/>
        <end position="274"/>
    </location>
</feature>
<keyword evidence="1" id="KW-0808">Transferase</keyword>
<keyword evidence="6" id="KW-0472">Membrane</keyword>
<dbReference type="PANTHER" id="PTHR43289">
    <property type="entry name" value="MITOGEN-ACTIVATED PROTEIN KINASE KINASE KINASE 20-RELATED"/>
    <property type="match status" value="1"/>
</dbReference>
<evidence type="ECO:0000256" key="3">
    <source>
        <dbReference type="ARBA" id="ARBA00022777"/>
    </source>
</evidence>
<evidence type="ECO:0000259" key="7">
    <source>
        <dbReference type="PROSITE" id="PS50011"/>
    </source>
</evidence>
<dbReference type="Gene3D" id="1.10.510.10">
    <property type="entry name" value="Transferase(Phosphotransferase) domain 1"/>
    <property type="match status" value="1"/>
</dbReference>
<dbReference type="SMART" id="SM00220">
    <property type="entry name" value="S_TKc"/>
    <property type="match status" value="1"/>
</dbReference>
<dbReference type="GO" id="GO:0005524">
    <property type="term" value="F:ATP binding"/>
    <property type="evidence" value="ECO:0007669"/>
    <property type="project" value="UniProtKB-UniRule"/>
</dbReference>
<keyword evidence="2 5" id="KW-0547">Nucleotide-binding</keyword>
<dbReference type="PROSITE" id="PS50011">
    <property type="entry name" value="PROTEIN_KINASE_DOM"/>
    <property type="match status" value="1"/>
</dbReference>
<dbReference type="PROSITE" id="PS00107">
    <property type="entry name" value="PROTEIN_KINASE_ATP"/>
    <property type="match status" value="1"/>
</dbReference>
<dbReference type="PROSITE" id="PS00108">
    <property type="entry name" value="PROTEIN_KINASE_ST"/>
    <property type="match status" value="1"/>
</dbReference>
<evidence type="ECO:0000256" key="5">
    <source>
        <dbReference type="PROSITE-ProRule" id="PRU10141"/>
    </source>
</evidence>
<keyword evidence="6" id="KW-0812">Transmembrane</keyword>
<dbReference type="SUPFAM" id="SSF56112">
    <property type="entry name" value="Protein kinase-like (PK-like)"/>
    <property type="match status" value="1"/>
</dbReference>
<feature type="binding site" evidence="5">
    <location>
        <position position="43"/>
    </location>
    <ligand>
        <name>ATP</name>
        <dbReference type="ChEBI" id="CHEBI:30616"/>
    </ligand>
</feature>
<evidence type="ECO:0000313" key="8">
    <source>
        <dbReference type="EMBL" id="MQY09293.1"/>
    </source>
</evidence>
<evidence type="ECO:0000256" key="1">
    <source>
        <dbReference type="ARBA" id="ARBA00022679"/>
    </source>
</evidence>
<evidence type="ECO:0000256" key="2">
    <source>
        <dbReference type="ARBA" id="ARBA00022741"/>
    </source>
</evidence>
<reference evidence="8 9" key="1">
    <citation type="submission" date="2019-10" db="EMBL/GenBank/DDBJ databases">
        <title>Actinomadura rubteroloni sp. nov. and Actinomadura macrotermitis sp. nov., isolated from the gut of fungus growing-termite Macrotermes natalensis.</title>
        <authorList>
            <person name="Benndorf R."/>
            <person name="Martin K."/>
            <person name="Kuefner M."/>
            <person name="De Beer W."/>
            <person name="Kaster A.-K."/>
            <person name="Vollmers J."/>
            <person name="Poulsen M."/>
            <person name="Beemelmanns C."/>
        </authorList>
    </citation>
    <scope>NUCLEOTIDE SEQUENCE [LARGE SCALE GENOMIC DNA]</scope>
    <source>
        <strain evidence="8 9">RB68</strain>
    </source>
</reference>